<name>L1LE34_THEEQ</name>
<accession>L1LE34</accession>
<organism evidence="1 2">
    <name type="scientific">Theileria equi strain WA</name>
    <dbReference type="NCBI Taxonomy" id="1537102"/>
    <lineage>
        <taxon>Eukaryota</taxon>
        <taxon>Sar</taxon>
        <taxon>Alveolata</taxon>
        <taxon>Apicomplexa</taxon>
        <taxon>Aconoidasida</taxon>
        <taxon>Piroplasmida</taxon>
        <taxon>Theileriidae</taxon>
        <taxon>Theileria</taxon>
    </lineage>
</organism>
<dbReference type="VEuPathDB" id="PiroplasmaDB:BEWA_036420"/>
<dbReference type="KEGG" id="beq:BEWA_036420"/>
<keyword evidence="2" id="KW-1185">Reference proteome</keyword>
<reference evidence="1 2" key="1">
    <citation type="journal article" date="2012" name="BMC Genomics">
        <title>Comparative genomic analysis and phylogenetic position of Theileria equi.</title>
        <authorList>
            <person name="Kappmeyer L.S."/>
            <person name="Thiagarajan M."/>
            <person name="Herndon D.R."/>
            <person name="Ramsay J.D."/>
            <person name="Caler E."/>
            <person name="Djikeng A."/>
            <person name="Gillespie J.J."/>
            <person name="Lau A.O."/>
            <person name="Roalson E.H."/>
            <person name="Silva J.C."/>
            <person name="Silva M.G."/>
            <person name="Suarez C.E."/>
            <person name="Ueti M.W."/>
            <person name="Nene V.M."/>
            <person name="Mealey R.H."/>
            <person name="Knowles D.P."/>
            <person name="Brayton K.A."/>
        </authorList>
    </citation>
    <scope>NUCLEOTIDE SEQUENCE [LARGE SCALE GENOMIC DNA]</scope>
    <source>
        <strain evidence="1 2">WA</strain>
    </source>
</reference>
<sequence>MTQKGRAIKEPDDRQVLPSVERLAIVDIAESSNKEYKDRNGKVITMEKDAGEHYSGFKSYSHMSHGNHIGKIIHDGVTQKGLPEVLGWCYKVVVYYLDYDYNNRIPLLVDIYIGNGKTSYNNSAKEVNQWSHIVNFSGSTRREQLLRISQDIGFPISINVKAERDYVVGNNKDFPHVLVEYKRLYTAFAKYVHKIPGERMRVISTQLGKFDHNSRDRNLYRRIYNSASVYYWVGDKDLKLPLFLELHSTESHLYKLNNNHWVPILKPLTFDELLDQENFDRNKVIPFDMSKTSTCRYMRSAYVTKKPFLDSSESLKVEAFRYKAQKEYQFSRIKDGTKHQVGFDSAFKSTINVIYTYSFPNGMSPYLIHLPQAGKKWYIYIRENTWGVVSNNLPKDEKDLESIYKLLEAFDDGRSDASTEFSDFYEVENVKIENEVEVEIIQKSSSWNKPTWLTVLEAAIDISWKVLLGLVCYKFIKKRV</sequence>
<dbReference type="GeneID" id="15806529"/>
<dbReference type="RefSeq" id="XP_004833058.1">
    <property type="nucleotide sequence ID" value="XM_004833001.1"/>
</dbReference>
<proteinExistence type="predicted"/>
<dbReference type="Proteomes" id="UP000031512">
    <property type="component" value="Unassembled WGS sequence"/>
</dbReference>
<protein>
    <submittedName>
        <fullName evidence="1">Uncharacterized protein</fullName>
    </submittedName>
</protein>
<dbReference type="EMBL" id="ACOU01000002">
    <property type="protein sequence ID" value="EKX73606.1"/>
    <property type="molecule type" value="Genomic_DNA"/>
</dbReference>
<evidence type="ECO:0000313" key="2">
    <source>
        <dbReference type="Proteomes" id="UP000031512"/>
    </source>
</evidence>
<comment type="caution">
    <text evidence="1">The sequence shown here is derived from an EMBL/GenBank/DDBJ whole genome shotgun (WGS) entry which is preliminary data.</text>
</comment>
<gene>
    <name evidence="1" type="ORF">BEWA_036420</name>
</gene>
<dbReference type="AlphaFoldDB" id="L1LE34"/>
<evidence type="ECO:0000313" key="1">
    <source>
        <dbReference type="EMBL" id="EKX73606.1"/>
    </source>
</evidence>